<keyword evidence="2" id="KW-1185">Reference proteome</keyword>
<organism evidence="1 2">
    <name type="scientific">Fonticella tunisiensis</name>
    <dbReference type="NCBI Taxonomy" id="1096341"/>
    <lineage>
        <taxon>Bacteria</taxon>
        <taxon>Bacillati</taxon>
        <taxon>Bacillota</taxon>
        <taxon>Clostridia</taxon>
        <taxon>Eubacteriales</taxon>
        <taxon>Clostridiaceae</taxon>
        <taxon>Fonticella</taxon>
    </lineage>
</organism>
<protein>
    <recommendedName>
        <fullName evidence="3">DUF503 domain-containing protein</fullName>
    </recommendedName>
</protein>
<dbReference type="Gene3D" id="3.30.70.1120">
    <property type="entry name" value="TT1725-like"/>
    <property type="match status" value="1"/>
</dbReference>
<dbReference type="PANTHER" id="PTHR36441:SF1">
    <property type="entry name" value="DUF503 DOMAIN-CONTAINING PROTEIN"/>
    <property type="match status" value="1"/>
</dbReference>
<dbReference type="InterPro" id="IPR007546">
    <property type="entry name" value="DUF503"/>
</dbReference>
<evidence type="ECO:0000313" key="1">
    <source>
        <dbReference type="EMBL" id="TDT45661.1"/>
    </source>
</evidence>
<gene>
    <name evidence="1" type="ORF">EDD71_1506</name>
</gene>
<dbReference type="InterPro" id="IPR036746">
    <property type="entry name" value="TT1725-like_sf"/>
</dbReference>
<dbReference type="PANTHER" id="PTHR36441">
    <property type="entry name" value="HYPOTHETICAL CYTOSOLIC PROTEIN"/>
    <property type="match status" value="1"/>
</dbReference>
<dbReference type="EMBL" id="SOAZ01000050">
    <property type="protein sequence ID" value="TDT45661.1"/>
    <property type="molecule type" value="Genomic_DNA"/>
</dbReference>
<proteinExistence type="predicted"/>
<name>A0A4R7K446_9CLOT</name>
<sequence>MVIGSATITLRMFTPKSLKEKRQILKSIITGIKSQYNVSVAEISLNDKWQLSEIGMACVSNDTKVIYTTFNSIVKFIEQDGRVEIITINIEML</sequence>
<dbReference type="RefSeq" id="WP_133629496.1">
    <property type="nucleotide sequence ID" value="NZ_SOAZ01000050.1"/>
</dbReference>
<accession>A0A4R7K446</accession>
<evidence type="ECO:0000313" key="2">
    <source>
        <dbReference type="Proteomes" id="UP000295325"/>
    </source>
</evidence>
<evidence type="ECO:0008006" key="3">
    <source>
        <dbReference type="Google" id="ProtNLM"/>
    </source>
</evidence>
<comment type="caution">
    <text evidence="1">The sequence shown here is derived from an EMBL/GenBank/DDBJ whole genome shotgun (WGS) entry which is preliminary data.</text>
</comment>
<reference evidence="1 2" key="1">
    <citation type="submission" date="2019-03" db="EMBL/GenBank/DDBJ databases">
        <title>Genomic Encyclopedia of Type Strains, Phase IV (KMG-IV): sequencing the most valuable type-strain genomes for metagenomic binning, comparative biology and taxonomic classification.</title>
        <authorList>
            <person name="Goeker M."/>
        </authorList>
    </citation>
    <scope>NUCLEOTIDE SEQUENCE [LARGE SCALE GENOMIC DNA]</scope>
    <source>
        <strain evidence="1 2">DSM 24455</strain>
    </source>
</reference>
<dbReference type="SUPFAM" id="SSF103007">
    <property type="entry name" value="Hypothetical protein TT1725"/>
    <property type="match status" value="1"/>
</dbReference>
<dbReference type="Pfam" id="PF04456">
    <property type="entry name" value="DUF503"/>
    <property type="match status" value="1"/>
</dbReference>
<dbReference type="OrthoDB" id="9809023at2"/>
<dbReference type="AlphaFoldDB" id="A0A4R7K446"/>
<dbReference type="Proteomes" id="UP000295325">
    <property type="component" value="Unassembled WGS sequence"/>
</dbReference>